<dbReference type="STRING" id="758820.SAMN00777080_0885"/>
<dbReference type="RefSeq" id="WP_084119156.1">
    <property type="nucleotide sequence ID" value="NZ_LT838813.1"/>
</dbReference>
<evidence type="ECO:0000313" key="3">
    <source>
        <dbReference type="Proteomes" id="UP000192333"/>
    </source>
</evidence>
<sequence>MLQENIGIGKIVKIDGLNITIEIAREQDIRKILLQWNIKDYLVSIHKYVFAFLPNNKKIIARITKVFDKDLFKTDNIYDKEHPKYLIEANLTAIYDDFTDKLDTGINTFPIIGTEVFVLDNKVYKQLLTVTSDYKLEIGQSFVDDSLKVTANPDILFGKHLGVFGNTGTGKSCTVASIIQGLKRRVYDKNNAKISVNPKVIIFDANNEYRKAFENTEFTVKYISKTEIKLPHSALSMSEYIQFFEASSGVQAPVLTEAIEGLKGKKDFFDLDKLCPKIENIVTEKAEGNNFSYSQWRGWVSTMLNRINRVTANVELQDIINSEENIVDNILDSDDEITIIEADFDRKELDILIFIFSKLLYRRAVRDKGKKNIVVVFEEAHRYINESDTEDYSLGNYYIERLAREGRKFCLSLIISSQRPSELSKTVLSQCNSFIIHRITNRNDLEFVSKVVRADNVELLKVIPGLERQYAITTGEAFSYSDIVKIANADPVTDSKDPEVIGNWSTPENIVAEATQKIIVNE</sequence>
<dbReference type="InterPro" id="IPR002789">
    <property type="entry name" value="HerA_central"/>
</dbReference>
<dbReference type="PANTHER" id="PTHR42957:SF1">
    <property type="entry name" value="HELICASE MJ1565-RELATED"/>
    <property type="match status" value="1"/>
</dbReference>
<evidence type="ECO:0000313" key="2">
    <source>
        <dbReference type="EMBL" id="SMD42338.1"/>
    </source>
</evidence>
<dbReference type="Gene3D" id="3.40.50.300">
    <property type="entry name" value="P-loop containing nucleotide triphosphate hydrolases"/>
    <property type="match status" value="2"/>
</dbReference>
<gene>
    <name evidence="2" type="ORF">SAMN00777080_0885</name>
</gene>
<dbReference type="Pfam" id="PF01935">
    <property type="entry name" value="DUF87"/>
    <property type="match status" value="1"/>
</dbReference>
<accession>A0A1W2H137</accession>
<proteinExistence type="predicted"/>
<organism evidence="2 3">
    <name type="scientific">Aquiflexum balticum DSM 16537</name>
    <dbReference type="NCBI Taxonomy" id="758820"/>
    <lineage>
        <taxon>Bacteria</taxon>
        <taxon>Pseudomonadati</taxon>
        <taxon>Bacteroidota</taxon>
        <taxon>Cytophagia</taxon>
        <taxon>Cytophagales</taxon>
        <taxon>Cyclobacteriaceae</taxon>
        <taxon>Aquiflexum</taxon>
    </lineage>
</organism>
<keyword evidence="3" id="KW-1185">Reference proteome</keyword>
<name>A0A1W2H137_9BACT</name>
<dbReference type="OrthoDB" id="9806951at2"/>
<protein>
    <recommendedName>
        <fullName evidence="1">Helicase HerA central domain-containing protein</fullName>
    </recommendedName>
</protein>
<dbReference type="Proteomes" id="UP000192333">
    <property type="component" value="Chromosome I"/>
</dbReference>
<evidence type="ECO:0000259" key="1">
    <source>
        <dbReference type="Pfam" id="PF01935"/>
    </source>
</evidence>
<dbReference type="AlphaFoldDB" id="A0A1W2H137"/>
<dbReference type="InterPro" id="IPR008571">
    <property type="entry name" value="HerA-like"/>
</dbReference>
<feature type="domain" description="Helicase HerA central" evidence="1">
    <location>
        <begin position="137"/>
        <end position="345"/>
    </location>
</feature>
<dbReference type="PANTHER" id="PTHR42957">
    <property type="entry name" value="HELICASE MJ1565-RELATED"/>
    <property type="match status" value="1"/>
</dbReference>
<dbReference type="EMBL" id="LT838813">
    <property type="protein sequence ID" value="SMD42338.1"/>
    <property type="molecule type" value="Genomic_DNA"/>
</dbReference>
<dbReference type="SUPFAM" id="SSF52540">
    <property type="entry name" value="P-loop containing nucleoside triphosphate hydrolases"/>
    <property type="match status" value="1"/>
</dbReference>
<dbReference type="InterPro" id="IPR027417">
    <property type="entry name" value="P-loop_NTPase"/>
</dbReference>
<reference evidence="3" key="1">
    <citation type="submission" date="2017-04" db="EMBL/GenBank/DDBJ databases">
        <authorList>
            <person name="Varghese N."/>
            <person name="Submissions S."/>
        </authorList>
    </citation>
    <scope>NUCLEOTIDE SEQUENCE [LARGE SCALE GENOMIC DNA]</scope>
    <source>
        <strain evidence="3">DSM 16537</strain>
    </source>
</reference>